<dbReference type="GO" id="GO:0003908">
    <property type="term" value="F:methylated-DNA-[protein]-cysteine S-methyltransferase activity"/>
    <property type="evidence" value="ECO:0007669"/>
    <property type="project" value="UniProtKB-UniRule"/>
</dbReference>
<keyword evidence="4 9" id="KW-0489">Methyltransferase</keyword>
<evidence type="ECO:0000256" key="2">
    <source>
        <dbReference type="ARBA" id="ARBA00008711"/>
    </source>
</evidence>
<comment type="caution">
    <text evidence="12">The sequence shown here is derived from an EMBL/GenBank/DDBJ whole genome shotgun (WGS) entry which is preliminary data.</text>
</comment>
<evidence type="ECO:0000313" key="12">
    <source>
        <dbReference type="EMBL" id="THD05092.1"/>
    </source>
</evidence>
<feature type="active site" description="Nucleophile; methyl group acceptor" evidence="9">
    <location>
        <position position="131"/>
    </location>
</feature>
<evidence type="ECO:0000313" key="13">
    <source>
        <dbReference type="Proteomes" id="UP000306317"/>
    </source>
</evidence>
<dbReference type="GO" id="GO:0032259">
    <property type="term" value="P:methylation"/>
    <property type="evidence" value="ECO:0007669"/>
    <property type="project" value="UniProtKB-KW"/>
</dbReference>
<dbReference type="OrthoDB" id="9802228at2"/>
<dbReference type="SUPFAM" id="SSF53155">
    <property type="entry name" value="Methylated DNA-protein cysteine methyltransferase domain"/>
    <property type="match status" value="1"/>
</dbReference>
<dbReference type="InterPro" id="IPR001497">
    <property type="entry name" value="MethylDNA_cys_MeTrfase_AS"/>
</dbReference>
<dbReference type="Proteomes" id="UP000306317">
    <property type="component" value="Unassembled WGS sequence"/>
</dbReference>
<evidence type="ECO:0000256" key="7">
    <source>
        <dbReference type="ARBA" id="ARBA00023204"/>
    </source>
</evidence>
<dbReference type="HAMAP" id="MF_00772">
    <property type="entry name" value="OGT"/>
    <property type="match status" value="1"/>
</dbReference>
<dbReference type="Pfam" id="PF01035">
    <property type="entry name" value="DNA_binding_1"/>
    <property type="match status" value="1"/>
</dbReference>
<evidence type="ECO:0000259" key="10">
    <source>
        <dbReference type="Pfam" id="PF01035"/>
    </source>
</evidence>
<evidence type="ECO:0000256" key="4">
    <source>
        <dbReference type="ARBA" id="ARBA00022603"/>
    </source>
</evidence>
<comment type="function">
    <text evidence="9">Involved in the cellular defense against the biological effects of O6-methylguanine (O6-MeG) and O4-methylthymine (O4-MeT) in DNA. Repairs the methylated nucleobase in DNA by stoichiometrically transferring the methyl group to a cysteine residue in the enzyme. This is a suicide reaction: the enzyme is irreversibly inactivated.</text>
</comment>
<dbReference type="GO" id="GO:0006307">
    <property type="term" value="P:DNA alkylation repair"/>
    <property type="evidence" value="ECO:0007669"/>
    <property type="project" value="UniProtKB-UniRule"/>
</dbReference>
<evidence type="ECO:0000256" key="8">
    <source>
        <dbReference type="ARBA" id="ARBA00049348"/>
    </source>
</evidence>
<dbReference type="PROSITE" id="PS00374">
    <property type="entry name" value="MGMT"/>
    <property type="match status" value="1"/>
</dbReference>
<dbReference type="Gene3D" id="1.10.10.10">
    <property type="entry name" value="Winged helix-like DNA-binding domain superfamily/Winged helix DNA-binding domain"/>
    <property type="match status" value="1"/>
</dbReference>
<dbReference type="Gene3D" id="3.30.160.70">
    <property type="entry name" value="Methylated DNA-protein cysteine methyltransferase domain"/>
    <property type="match status" value="1"/>
</dbReference>
<comment type="catalytic activity">
    <reaction evidence="8 9">
        <text>a 6-O-methyl-2'-deoxyguanosine in DNA + L-cysteinyl-[protein] = S-methyl-L-cysteinyl-[protein] + a 2'-deoxyguanosine in DNA</text>
        <dbReference type="Rhea" id="RHEA:24000"/>
        <dbReference type="Rhea" id="RHEA-COMP:10131"/>
        <dbReference type="Rhea" id="RHEA-COMP:10132"/>
        <dbReference type="Rhea" id="RHEA-COMP:11367"/>
        <dbReference type="Rhea" id="RHEA-COMP:11368"/>
        <dbReference type="ChEBI" id="CHEBI:29950"/>
        <dbReference type="ChEBI" id="CHEBI:82612"/>
        <dbReference type="ChEBI" id="CHEBI:85445"/>
        <dbReference type="ChEBI" id="CHEBI:85448"/>
        <dbReference type="EC" id="2.1.1.63"/>
    </reaction>
</comment>
<reference evidence="12 13" key="1">
    <citation type="submission" date="2017-02" db="EMBL/GenBank/DDBJ databases">
        <title>Whole genome sequencing of Rhodanobacter lindaniclasticus DSM 17932.</title>
        <authorList>
            <person name="Kumar S."/>
            <person name="Patil P."/>
            <person name="Patil P.B."/>
        </authorList>
    </citation>
    <scope>NUCLEOTIDE SEQUENCE [LARGE SCALE GENOMIC DNA]</scope>
    <source>
        <strain evidence="12 13">DSM 17932</strain>
    </source>
</reference>
<name>A0A4S3K9V5_9GAMM</name>
<sequence>MNAETIRVDEMPSPVGRLLLLADAQGLREIRFETERHPRPVSPHWLRSSAALAFAREQLEEYFAGTRTGFDLPLHPQGTAFQLTVWEELARIPYAETISYGELARRIGQPQAMRAVGAANGRNPLPIVVPCHRVIGANGNLTGFGGGLPAKRFLLEWERRMAHGDLFGADDGRRAAR</sequence>
<dbReference type="InterPro" id="IPR008332">
    <property type="entry name" value="MethylG_MeTrfase_N"/>
</dbReference>
<dbReference type="PANTHER" id="PTHR10815">
    <property type="entry name" value="METHYLATED-DNA--PROTEIN-CYSTEINE METHYLTRANSFERASE"/>
    <property type="match status" value="1"/>
</dbReference>
<keyword evidence="5 9" id="KW-0808">Transferase</keyword>
<dbReference type="InterPro" id="IPR036388">
    <property type="entry name" value="WH-like_DNA-bd_sf"/>
</dbReference>
<evidence type="ECO:0000256" key="1">
    <source>
        <dbReference type="ARBA" id="ARBA00001286"/>
    </source>
</evidence>
<keyword evidence="3 9" id="KW-0963">Cytoplasm</keyword>
<dbReference type="AlphaFoldDB" id="A0A4S3K9V5"/>
<keyword evidence="13" id="KW-1185">Reference proteome</keyword>
<evidence type="ECO:0000256" key="3">
    <source>
        <dbReference type="ARBA" id="ARBA00022490"/>
    </source>
</evidence>
<feature type="domain" description="Methylated-DNA-[protein]-cysteine S-methyltransferase DNA binding" evidence="10">
    <location>
        <begin position="80"/>
        <end position="159"/>
    </location>
</feature>
<dbReference type="InterPro" id="IPR036217">
    <property type="entry name" value="MethylDNA_cys_MeTrfase_DNAb"/>
</dbReference>
<evidence type="ECO:0000256" key="9">
    <source>
        <dbReference type="HAMAP-Rule" id="MF_00772"/>
    </source>
</evidence>
<dbReference type="NCBIfam" id="TIGR00589">
    <property type="entry name" value="ogt"/>
    <property type="match status" value="1"/>
</dbReference>
<dbReference type="RefSeq" id="WP_136259852.1">
    <property type="nucleotide sequence ID" value="NZ_MWIO01000067.1"/>
</dbReference>
<dbReference type="CDD" id="cd06445">
    <property type="entry name" value="ATase"/>
    <property type="match status" value="1"/>
</dbReference>
<dbReference type="EMBL" id="MWIO01000067">
    <property type="protein sequence ID" value="THD05092.1"/>
    <property type="molecule type" value="Genomic_DNA"/>
</dbReference>
<evidence type="ECO:0000256" key="6">
    <source>
        <dbReference type="ARBA" id="ARBA00022763"/>
    </source>
</evidence>
<dbReference type="GO" id="GO:0005737">
    <property type="term" value="C:cytoplasm"/>
    <property type="evidence" value="ECO:0007669"/>
    <property type="project" value="UniProtKB-SubCell"/>
</dbReference>
<dbReference type="Pfam" id="PF02870">
    <property type="entry name" value="Methyltransf_1N"/>
    <property type="match status" value="1"/>
</dbReference>
<dbReference type="InterPro" id="IPR023546">
    <property type="entry name" value="MGMT"/>
</dbReference>
<dbReference type="SUPFAM" id="SSF46767">
    <property type="entry name" value="Methylated DNA-protein cysteine methyltransferase, C-terminal domain"/>
    <property type="match status" value="1"/>
</dbReference>
<keyword evidence="6 9" id="KW-0227">DNA damage</keyword>
<dbReference type="PANTHER" id="PTHR10815:SF5">
    <property type="entry name" value="METHYLATED-DNA--PROTEIN-CYSTEINE METHYLTRANSFERASE"/>
    <property type="match status" value="1"/>
</dbReference>
<keyword evidence="7 9" id="KW-0234">DNA repair</keyword>
<dbReference type="FunFam" id="1.10.10.10:FF:000214">
    <property type="entry name" value="Methylated-DNA--protein-cysteine methyltransferase"/>
    <property type="match status" value="1"/>
</dbReference>
<comment type="subcellular location">
    <subcellularLocation>
        <location evidence="9">Cytoplasm</location>
    </subcellularLocation>
</comment>
<dbReference type="InterPro" id="IPR036631">
    <property type="entry name" value="MGMT_N_sf"/>
</dbReference>
<comment type="similarity">
    <text evidence="2 9">Belongs to the MGMT family.</text>
</comment>
<comment type="miscellaneous">
    <text evidence="9">This enzyme catalyzes only one turnover and therefore is not strictly catalytic. According to one definition, an enzyme is a biocatalyst that acts repeatedly and over many reaction cycles.</text>
</comment>
<feature type="domain" description="Methylguanine DNA methyltransferase ribonuclease-like" evidence="11">
    <location>
        <begin position="11"/>
        <end position="75"/>
    </location>
</feature>
<organism evidence="12 13">
    <name type="scientific">Rhodanobacter lindaniclasticus</name>
    <dbReference type="NCBI Taxonomy" id="75310"/>
    <lineage>
        <taxon>Bacteria</taxon>
        <taxon>Pseudomonadati</taxon>
        <taxon>Pseudomonadota</taxon>
        <taxon>Gammaproteobacteria</taxon>
        <taxon>Lysobacterales</taxon>
        <taxon>Rhodanobacteraceae</taxon>
        <taxon>Rhodanobacter</taxon>
    </lineage>
</organism>
<dbReference type="InterPro" id="IPR014048">
    <property type="entry name" value="MethylDNA_cys_MeTrfase_DNA-bd"/>
</dbReference>
<dbReference type="EC" id="2.1.1.63" evidence="9"/>
<comment type="catalytic activity">
    <reaction evidence="1 9">
        <text>a 4-O-methyl-thymidine in DNA + L-cysteinyl-[protein] = a thymidine in DNA + S-methyl-L-cysteinyl-[protein]</text>
        <dbReference type="Rhea" id="RHEA:53428"/>
        <dbReference type="Rhea" id="RHEA-COMP:10131"/>
        <dbReference type="Rhea" id="RHEA-COMP:10132"/>
        <dbReference type="Rhea" id="RHEA-COMP:13555"/>
        <dbReference type="Rhea" id="RHEA-COMP:13556"/>
        <dbReference type="ChEBI" id="CHEBI:29950"/>
        <dbReference type="ChEBI" id="CHEBI:82612"/>
        <dbReference type="ChEBI" id="CHEBI:137386"/>
        <dbReference type="ChEBI" id="CHEBI:137387"/>
        <dbReference type="EC" id="2.1.1.63"/>
    </reaction>
</comment>
<gene>
    <name evidence="12" type="ORF">B1991_16830</name>
</gene>
<evidence type="ECO:0000259" key="11">
    <source>
        <dbReference type="Pfam" id="PF02870"/>
    </source>
</evidence>
<protein>
    <recommendedName>
        <fullName evidence="9">Methylated-DNA--protein-cysteine methyltransferase</fullName>
        <ecNumber evidence="9">2.1.1.63</ecNumber>
    </recommendedName>
    <alternativeName>
        <fullName evidence="9">6-O-methylguanine-DNA methyltransferase</fullName>
        <shortName evidence="9">MGMT</shortName>
    </alternativeName>
    <alternativeName>
        <fullName evidence="9">O-6-methylguanine-DNA-alkyltransferase</fullName>
    </alternativeName>
</protein>
<evidence type="ECO:0000256" key="5">
    <source>
        <dbReference type="ARBA" id="ARBA00022679"/>
    </source>
</evidence>
<accession>A0A4S3K9V5</accession>
<proteinExistence type="inferred from homology"/>